<proteinExistence type="predicted"/>
<dbReference type="EMBL" id="LAZR01030306">
    <property type="protein sequence ID" value="KKL57011.1"/>
    <property type="molecule type" value="Genomic_DNA"/>
</dbReference>
<organism evidence="1">
    <name type="scientific">marine sediment metagenome</name>
    <dbReference type="NCBI Taxonomy" id="412755"/>
    <lineage>
        <taxon>unclassified sequences</taxon>
        <taxon>metagenomes</taxon>
        <taxon>ecological metagenomes</taxon>
    </lineage>
</organism>
<dbReference type="AlphaFoldDB" id="A0A0F9DTE1"/>
<evidence type="ECO:0000313" key="1">
    <source>
        <dbReference type="EMBL" id="KKL57011.1"/>
    </source>
</evidence>
<accession>A0A0F9DTE1</accession>
<comment type="caution">
    <text evidence="1">The sequence shown here is derived from an EMBL/GenBank/DDBJ whole genome shotgun (WGS) entry which is preliminary data.</text>
</comment>
<name>A0A0F9DTE1_9ZZZZ</name>
<protein>
    <submittedName>
        <fullName evidence="1">Uncharacterized protein</fullName>
    </submittedName>
</protein>
<sequence length="76" mass="8701">MAELRLLRRTLCDYAAIAEETRVRRGKLCHSPIFGWVVQSDEVAHVACVETSLPPVEDGEELRLSTDTPKYWEIWG</sequence>
<gene>
    <name evidence="1" type="ORF">LCGC14_2239690</name>
</gene>
<reference evidence="1" key="1">
    <citation type="journal article" date="2015" name="Nature">
        <title>Complex archaea that bridge the gap between prokaryotes and eukaryotes.</title>
        <authorList>
            <person name="Spang A."/>
            <person name="Saw J.H."/>
            <person name="Jorgensen S.L."/>
            <person name="Zaremba-Niedzwiedzka K."/>
            <person name="Martijn J."/>
            <person name="Lind A.E."/>
            <person name="van Eijk R."/>
            <person name="Schleper C."/>
            <person name="Guy L."/>
            <person name="Ettema T.J."/>
        </authorList>
    </citation>
    <scope>NUCLEOTIDE SEQUENCE</scope>
</reference>